<feature type="signal peptide" evidence="1">
    <location>
        <begin position="1"/>
        <end position="23"/>
    </location>
</feature>
<dbReference type="Proteomes" id="UP000622797">
    <property type="component" value="Unassembled WGS sequence"/>
</dbReference>
<keyword evidence="3" id="KW-1185">Reference proteome</keyword>
<dbReference type="EMBL" id="JABEXW010000208">
    <property type="protein sequence ID" value="KAF4968104.1"/>
    <property type="molecule type" value="Genomic_DNA"/>
</dbReference>
<dbReference type="AlphaFoldDB" id="A0A8H4XBI0"/>
<reference evidence="2" key="1">
    <citation type="journal article" date="2020" name="BMC Genomics">
        <title>Correction to: Identification and distribution of gene clusters required for synthesis of sphingolipid metabolism inhibitors in diverse species of the filamentous fungus Fusarium.</title>
        <authorList>
            <person name="Kim H.S."/>
            <person name="Lohmar J.M."/>
            <person name="Busman M."/>
            <person name="Brown D.W."/>
            <person name="Naumann T.A."/>
            <person name="Divon H.H."/>
            <person name="Lysoe E."/>
            <person name="Uhlig S."/>
            <person name="Proctor R.H."/>
        </authorList>
    </citation>
    <scope>NUCLEOTIDE SEQUENCE</scope>
    <source>
        <strain evidence="2">NRRL 20472</strain>
    </source>
</reference>
<feature type="chain" id="PRO_5033994161" evidence="1">
    <location>
        <begin position="24"/>
        <end position="354"/>
    </location>
</feature>
<gene>
    <name evidence="2" type="ORF">FSARC_4465</name>
</gene>
<name>A0A8H4XBI0_9HYPO</name>
<organism evidence="2 3">
    <name type="scientific">Fusarium sarcochroum</name>
    <dbReference type="NCBI Taxonomy" id="1208366"/>
    <lineage>
        <taxon>Eukaryota</taxon>
        <taxon>Fungi</taxon>
        <taxon>Dikarya</taxon>
        <taxon>Ascomycota</taxon>
        <taxon>Pezizomycotina</taxon>
        <taxon>Sordariomycetes</taxon>
        <taxon>Hypocreomycetidae</taxon>
        <taxon>Hypocreales</taxon>
        <taxon>Nectriaceae</taxon>
        <taxon>Fusarium</taxon>
        <taxon>Fusarium lateritium species complex</taxon>
    </lineage>
</organism>
<dbReference type="OrthoDB" id="5054768at2759"/>
<reference evidence="2" key="2">
    <citation type="submission" date="2020-05" db="EMBL/GenBank/DDBJ databases">
        <authorList>
            <person name="Kim H.-S."/>
            <person name="Proctor R.H."/>
            <person name="Brown D.W."/>
        </authorList>
    </citation>
    <scope>NUCLEOTIDE SEQUENCE</scope>
    <source>
        <strain evidence="2">NRRL 20472</strain>
    </source>
</reference>
<evidence type="ECO:0000313" key="3">
    <source>
        <dbReference type="Proteomes" id="UP000622797"/>
    </source>
</evidence>
<comment type="caution">
    <text evidence="2">The sequence shown here is derived from an EMBL/GenBank/DDBJ whole genome shotgun (WGS) entry which is preliminary data.</text>
</comment>
<sequence>MLPLKHLVHVHTLLCCLLTFALAKDDPDYNPSSNYRPRNVTGLSDFYGWIGSYYNATAEVELEIAPGNVEEGLSPTPNGYWRPNDGAGRDNFNFTTSQMPGGAYNISGSMQQLGDASSSSSSWSNVTLPVCNTTHLNGDYNMGMPAYKWWNMEDWDDFMYPHVNIQFDEKTANLTLDGVFHATPYVQSGLTINSLPTLGGPPVRGFIRVRFFGVLDTYHSDSLSVNAGIPSWSPYFIPSTSIFEDVSSRTSLLVELLSSESIRDPYDKQRGESHLTCGIPRRASHLAARMGWASVTQPLARRLSYEQEPDDLRQTPLNLDVKHEVIMKLLLVAGVSANGPGASQEPASRRQDDI</sequence>
<protein>
    <submittedName>
        <fullName evidence="2">Uncharacterized protein</fullName>
    </submittedName>
</protein>
<evidence type="ECO:0000313" key="2">
    <source>
        <dbReference type="EMBL" id="KAF4968104.1"/>
    </source>
</evidence>
<accession>A0A8H4XBI0</accession>
<evidence type="ECO:0000256" key="1">
    <source>
        <dbReference type="SAM" id="SignalP"/>
    </source>
</evidence>
<keyword evidence="1" id="KW-0732">Signal</keyword>
<proteinExistence type="predicted"/>